<dbReference type="EMBL" id="QXJK01000012">
    <property type="protein sequence ID" value="RIX33763.1"/>
    <property type="molecule type" value="Genomic_DNA"/>
</dbReference>
<gene>
    <name evidence="5" type="ORF">D3M95_09610</name>
</gene>
<sequence length="263" mass="29772">MFTRFTSVSSHIPYFDASVEEAGLRERKRIETLCSIEDHATQLVLDNGYENVTVDDICHAAHISKRTFFNYFDSKRTATLGRLHTDISDELQDEFFATSANELIKGIIRLILQQAQLNEGRSEEFMATLQRRRKKIMHASEELAAARVMSMMRQLDLVSLLVGQYFDRHPEARRLPKVDAEQESRMLVTMAHSAIRMGTHYWMNGTSSSHAELYNACVGALGTMAYVLDQEYCPVHSPKEAPADNQRAVSDSGPQAHNEGKES</sequence>
<dbReference type="STRING" id="1451189.CFAL_08130"/>
<dbReference type="Pfam" id="PF00440">
    <property type="entry name" value="TetR_N"/>
    <property type="match status" value="1"/>
</dbReference>
<dbReference type="InterPro" id="IPR009057">
    <property type="entry name" value="Homeodomain-like_sf"/>
</dbReference>
<feature type="domain" description="HTH tetR-type" evidence="4">
    <location>
        <begin position="30"/>
        <end position="90"/>
    </location>
</feature>
<dbReference type="GO" id="GO:0003677">
    <property type="term" value="F:DNA binding"/>
    <property type="evidence" value="ECO:0007669"/>
    <property type="project" value="UniProtKB-UniRule"/>
</dbReference>
<evidence type="ECO:0000259" key="4">
    <source>
        <dbReference type="PROSITE" id="PS50977"/>
    </source>
</evidence>
<evidence type="ECO:0000256" key="2">
    <source>
        <dbReference type="PROSITE-ProRule" id="PRU00335"/>
    </source>
</evidence>
<name>A0A418Q5A3_9CORY</name>
<protein>
    <submittedName>
        <fullName evidence="5">TetR/AcrR family transcriptional regulator</fullName>
    </submittedName>
</protein>
<dbReference type="Proteomes" id="UP000285278">
    <property type="component" value="Unassembled WGS sequence"/>
</dbReference>
<comment type="caution">
    <text evidence="5">The sequence shown here is derived from an EMBL/GenBank/DDBJ whole genome shotgun (WGS) entry which is preliminary data.</text>
</comment>
<keyword evidence="6" id="KW-1185">Reference proteome</keyword>
<dbReference type="Gene3D" id="1.10.357.10">
    <property type="entry name" value="Tetracycline Repressor, domain 2"/>
    <property type="match status" value="1"/>
</dbReference>
<dbReference type="AlphaFoldDB" id="A0A418Q5A3"/>
<accession>A0A418Q5A3</accession>
<reference evidence="5 6" key="1">
    <citation type="submission" date="2018-09" db="EMBL/GenBank/DDBJ databases">
        <title>Optimization and identification of Corynebacterium falsenii FN1-14 from fish paste.</title>
        <authorList>
            <person name="Daroonpunt R."/>
            <person name="Tanasupawat S."/>
        </authorList>
    </citation>
    <scope>NUCLEOTIDE SEQUENCE [LARGE SCALE GENOMIC DNA]</scope>
    <source>
        <strain evidence="5 6">FN1-14</strain>
    </source>
</reference>
<proteinExistence type="predicted"/>
<dbReference type="OrthoDB" id="3787664at2"/>
<feature type="region of interest" description="Disordered" evidence="3">
    <location>
        <begin position="237"/>
        <end position="263"/>
    </location>
</feature>
<evidence type="ECO:0000313" key="6">
    <source>
        <dbReference type="Proteomes" id="UP000285278"/>
    </source>
</evidence>
<evidence type="ECO:0000313" key="5">
    <source>
        <dbReference type="EMBL" id="RIX33763.1"/>
    </source>
</evidence>
<dbReference type="SUPFAM" id="SSF46689">
    <property type="entry name" value="Homeodomain-like"/>
    <property type="match status" value="1"/>
</dbReference>
<evidence type="ECO:0000256" key="3">
    <source>
        <dbReference type="SAM" id="MobiDB-lite"/>
    </source>
</evidence>
<dbReference type="PROSITE" id="PS50977">
    <property type="entry name" value="HTH_TETR_2"/>
    <property type="match status" value="1"/>
</dbReference>
<evidence type="ECO:0000256" key="1">
    <source>
        <dbReference type="ARBA" id="ARBA00023125"/>
    </source>
</evidence>
<keyword evidence="1 2" id="KW-0238">DNA-binding</keyword>
<dbReference type="InterPro" id="IPR001647">
    <property type="entry name" value="HTH_TetR"/>
</dbReference>
<feature type="DNA-binding region" description="H-T-H motif" evidence="2">
    <location>
        <begin position="53"/>
        <end position="72"/>
    </location>
</feature>
<organism evidence="5 6">
    <name type="scientific">Corynebacterium falsenii</name>
    <dbReference type="NCBI Taxonomy" id="108486"/>
    <lineage>
        <taxon>Bacteria</taxon>
        <taxon>Bacillati</taxon>
        <taxon>Actinomycetota</taxon>
        <taxon>Actinomycetes</taxon>
        <taxon>Mycobacteriales</taxon>
        <taxon>Corynebacteriaceae</taxon>
        <taxon>Corynebacterium</taxon>
    </lineage>
</organism>